<comment type="caution">
    <text evidence="4">The sequence shown here is derived from an EMBL/GenBank/DDBJ whole genome shotgun (WGS) entry which is preliminary data.</text>
</comment>
<accession>A0A2P6QS34</accession>
<dbReference type="CDD" id="cd01989">
    <property type="entry name" value="USP_STK_Ubox_N"/>
    <property type="match status" value="1"/>
</dbReference>
<dbReference type="GO" id="GO:0016874">
    <property type="term" value="F:ligase activity"/>
    <property type="evidence" value="ECO:0007669"/>
    <property type="project" value="UniProtKB-KW"/>
</dbReference>
<evidence type="ECO:0000313" key="5">
    <source>
        <dbReference type="Proteomes" id="UP000238479"/>
    </source>
</evidence>
<evidence type="ECO:0000256" key="2">
    <source>
        <dbReference type="ARBA" id="ARBA00012483"/>
    </source>
</evidence>
<dbReference type="STRING" id="74649.A0A2P6QS34"/>
<dbReference type="PANTHER" id="PTHR45647">
    <property type="entry name" value="OS02G0152300 PROTEIN"/>
    <property type="match status" value="1"/>
</dbReference>
<keyword evidence="3" id="KW-0833">Ubl conjugation pathway</keyword>
<dbReference type="Gramene" id="PRQ36991">
    <property type="protein sequence ID" value="PRQ36991"/>
    <property type="gene ID" value="RchiOBHm_Chr4g0397641"/>
</dbReference>
<evidence type="ECO:0000256" key="3">
    <source>
        <dbReference type="ARBA" id="ARBA00022786"/>
    </source>
</evidence>
<proteinExistence type="predicted"/>
<dbReference type="EMBL" id="PDCK01000042">
    <property type="protein sequence ID" value="PRQ36991.1"/>
    <property type="molecule type" value="Genomic_DNA"/>
</dbReference>
<evidence type="ECO:0000313" key="4">
    <source>
        <dbReference type="EMBL" id="PRQ36991.1"/>
    </source>
</evidence>
<dbReference type="SUPFAM" id="SSF52402">
    <property type="entry name" value="Adenine nucleotide alpha hydrolases-like"/>
    <property type="match status" value="1"/>
</dbReference>
<name>A0A2P6QS34_ROSCH</name>
<protein>
    <recommendedName>
        <fullName evidence="2">RING-type E3 ubiquitin transferase</fullName>
        <ecNumber evidence="2">2.3.2.27</ecNumber>
    </recommendedName>
</protein>
<comment type="catalytic activity">
    <reaction evidence="1">
        <text>S-ubiquitinyl-[E2 ubiquitin-conjugating enzyme]-L-cysteine + [acceptor protein]-L-lysine = [E2 ubiquitin-conjugating enzyme]-L-cysteine + N(6)-ubiquitinyl-[acceptor protein]-L-lysine.</text>
        <dbReference type="EC" id="2.3.2.27"/>
    </reaction>
</comment>
<keyword evidence="4" id="KW-0012">Acyltransferase</keyword>
<dbReference type="Gene3D" id="3.40.50.620">
    <property type="entry name" value="HUPs"/>
    <property type="match status" value="1"/>
</dbReference>
<dbReference type="PANTHER" id="PTHR45647:SF146">
    <property type="entry name" value="U-BOX DOMAIN-CONTAINING PROTEIN 35-LIKE"/>
    <property type="match status" value="1"/>
</dbReference>
<keyword evidence="4" id="KW-0808">Transferase</keyword>
<dbReference type="AlphaFoldDB" id="A0A2P6QS34"/>
<keyword evidence="4" id="KW-0436">Ligase</keyword>
<reference evidence="4 5" key="1">
    <citation type="journal article" date="2018" name="Nat. Genet.">
        <title>The Rosa genome provides new insights in the design of modern roses.</title>
        <authorList>
            <person name="Bendahmane M."/>
        </authorList>
    </citation>
    <scope>NUCLEOTIDE SEQUENCE [LARGE SCALE GENOMIC DNA]</scope>
    <source>
        <strain evidence="5">cv. Old Blush</strain>
    </source>
</reference>
<gene>
    <name evidence="4" type="ORF">RchiOBHm_Chr4g0397641</name>
</gene>
<dbReference type="InterPro" id="IPR051348">
    <property type="entry name" value="U-box_ubiquitin_ligases"/>
</dbReference>
<dbReference type="OMA" id="NIACNEV"/>
<evidence type="ECO:0000256" key="1">
    <source>
        <dbReference type="ARBA" id="ARBA00000900"/>
    </source>
</evidence>
<keyword evidence="5" id="KW-1185">Reference proteome</keyword>
<dbReference type="EC" id="2.3.2.27" evidence="2"/>
<dbReference type="GO" id="GO:0061630">
    <property type="term" value="F:ubiquitin protein ligase activity"/>
    <property type="evidence" value="ECO:0007669"/>
    <property type="project" value="UniProtKB-EC"/>
</dbReference>
<sequence length="219" mass="24435">MVREMRREKAENSTIEAVAVAIDKDRGSHHAFKWTVENLLTKGQSITLVHVKHITSANSTQCKSISFSNCPGGIPTSGEKEEFKIVNKNQFDAKINELFLPFRWFCVRRAIKCNEVVIENPDVPKALINYVSANLIDILALGAPSTRYGLLRFKSTNVSTTVSKAAPEFCTVYVVGKGKLSYVRSANCCPHPKAPSCKQIQHQYSNVSEANKSNQHPRR</sequence>
<dbReference type="Proteomes" id="UP000238479">
    <property type="component" value="Chromosome 4"/>
</dbReference>
<dbReference type="InterPro" id="IPR014729">
    <property type="entry name" value="Rossmann-like_a/b/a_fold"/>
</dbReference>
<organism evidence="4 5">
    <name type="scientific">Rosa chinensis</name>
    <name type="common">China rose</name>
    <dbReference type="NCBI Taxonomy" id="74649"/>
    <lineage>
        <taxon>Eukaryota</taxon>
        <taxon>Viridiplantae</taxon>
        <taxon>Streptophyta</taxon>
        <taxon>Embryophyta</taxon>
        <taxon>Tracheophyta</taxon>
        <taxon>Spermatophyta</taxon>
        <taxon>Magnoliopsida</taxon>
        <taxon>eudicotyledons</taxon>
        <taxon>Gunneridae</taxon>
        <taxon>Pentapetalae</taxon>
        <taxon>rosids</taxon>
        <taxon>fabids</taxon>
        <taxon>Rosales</taxon>
        <taxon>Rosaceae</taxon>
        <taxon>Rosoideae</taxon>
        <taxon>Rosoideae incertae sedis</taxon>
        <taxon>Rosa</taxon>
    </lineage>
</organism>